<dbReference type="PANTHER" id="PTHR46832:SF1">
    <property type="entry name" value="5'-METHYLTHIOADENOSINE_S-ADENOSYLHOMOCYSTEINE NUCLEOSIDASE"/>
    <property type="match status" value="1"/>
</dbReference>
<gene>
    <name evidence="7" type="ORF">E7512_01555</name>
</gene>
<protein>
    <recommendedName>
        <fullName evidence="2">adenosylhomocysteine nucleosidase</fullName>
        <ecNumber evidence="2">3.2.2.9</ecNumber>
    </recommendedName>
</protein>
<dbReference type="GO" id="GO:0008930">
    <property type="term" value="F:methylthioadenosine nucleosidase activity"/>
    <property type="evidence" value="ECO:0007669"/>
    <property type="project" value="InterPro"/>
</dbReference>
<sequence>MIGIIGAMPIEVEGLKSRLQNSQTENLAGLQFSRGMLSGVECVVAHCNPGKVNAALCTQLMITHYQPRLVINSGVAGGIGAGIHIGDLVISTAVVQHDMDTSPLGDKRGYLSGIGLIEIPASEKLVQLLGRTATEVYKGAVHTGVIATGDQFICDSAKLHELGRDFGALACEMEGAAVGQVCHVNNVDFVVLRTISDNADDDAKMDYTTFAPIAAQRGIDLLCRILPELS</sequence>
<dbReference type="InterPro" id="IPR035994">
    <property type="entry name" value="Nucleoside_phosphorylase_sf"/>
</dbReference>
<reference evidence="7" key="1">
    <citation type="submission" date="2019-04" db="EMBL/GenBank/DDBJ databases">
        <title>Evolution of Biomass-Degrading Anaerobic Consortia Revealed by Metagenomics.</title>
        <authorList>
            <person name="Peng X."/>
        </authorList>
    </citation>
    <scope>NUCLEOTIDE SEQUENCE</scope>
    <source>
        <strain evidence="7">SIG551</strain>
    </source>
</reference>
<dbReference type="NCBIfam" id="NF004079">
    <property type="entry name" value="PRK05584.1"/>
    <property type="match status" value="1"/>
</dbReference>
<dbReference type="GO" id="GO:0019509">
    <property type="term" value="P:L-methionine salvage from methylthioadenosine"/>
    <property type="evidence" value="ECO:0007669"/>
    <property type="project" value="InterPro"/>
</dbReference>
<keyword evidence="5" id="KW-0486">Methionine biosynthesis</keyword>
<keyword evidence="7" id="KW-0326">Glycosidase</keyword>
<keyword evidence="4 7" id="KW-0378">Hydrolase</keyword>
<feature type="domain" description="Nucleoside phosphorylase" evidence="6">
    <location>
        <begin position="2"/>
        <end position="226"/>
    </location>
</feature>
<evidence type="ECO:0000256" key="4">
    <source>
        <dbReference type="ARBA" id="ARBA00022801"/>
    </source>
</evidence>
<dbReference type="GO" id="GO:0019284">
    <property type="term" value="P:L-methionine salvage from S-adenosylmethionine"/>
    <property type="evidence" value="ECO:0007669"/>
    <property type="project" value="TreeGrafter"/>
</dbReference>
<evidence type="ECO:0000256" key="5">
    <source>
        <dbReference type="ARBA" id="ARBA00023167"/>
    </source>
</evidence>
<dbReference type="EMBL" id="SVNY01000001">
    <property type="protein sequence ID" value="MBE6832265.1"/>
    <property type="molecule type" value="Genomic_DNA"/>
</dbReference>
<dbReference type="PANTHER" id="PTHR46832">
    <property type="entry name" value="5'-METHYLTHIOADENOSINE/S-ADENOSYLHOMOCYSTEINE NUCLEOSIDASE"/>
    <property type="match status" value="1"/>
</dbReference>
<dbReference type="EC" id="3.2.2.9" evidence="2"/>
<dbReference type="InterPro" id="IPR000845">
    <property type="entry name" value="Nucleoside_phosphorylase_d"/>
</dbReference>
<proteinExistence type="predicted"/>
<dbReference type="GO" id="GO:0008782">
    <property type="term" value="F:adenosylhomocysteine nucleosidase activity"/>
    <property type="evidence" value="ECO:0007669"/>
    <property type="project" value="UniProtKB-EC"/>
</dbReference>
<comment type="pathway">
    <text evidence="1">Amino-acid biosynthesis; L-methionine biosynthesis via salvage pathway; S-methyl-5-thio-alpha-D-ribose 1-phosphate from S-methyl-5'-thioadenosine (hydrolase route): step 1/2.</text>
</comment>
<evidence type="ECO:0000259" key="6">
    <source>
        <dbReference type="Pfam" id="PF01048"/>
    </source>
</evidence>
<evidence type="ECO:0000256" key="3">
    <source>
        <dbReference type="ARBA" id="ARBA00022605"/>
    </source>
</evidence>
<dbReference type="Proteomes" id="UP000754750">
    <property type="component" value="Unassembled WGS sequence"/>
</dbReference>
<accession>A0A928KPL5</accession>
<comment type="caution">
    <text evidence="7">The sequence shown here is derived from an EMBL/GenBank/DDBJ whole genome shotgun (WGS) entry which is preliminary data.</text>
</comment>
<dbReference type="RefSeq" id="WP_326839798.1">
    <property type="nucleotide sequence ID" value="NZ_SVNY01000001.1"/>
</dbReference>
<dbReference type="Gene3D" id="3.40.50.1580">
    <property type="entry name" value="Nucleoside phosphorylase domain"/>
    <property type="match status" value="1"/>
</dbReference>
<keyword evidence="3" id="KW-0028">Amino-acid biosynthesis</keyword>
<dbReference type="SUPFAM" id="SSF53167">
    <property type="entry name" value="Purine and uridine phosphorylases"/>
    <property type="match status" value="1"/>
</dbReference>
<evidence type="ECO:0000313" key="7">
    <source>
        <dbReference type="EMBL" id="MBE6832265.1"/>
    </source>
</evidence>
<evidence type="ECO:0000256" key="1">
    <source>
        <dbReference type="ARBA" id="ARBA00004945"/>
    </source>
</evidence>
<organism evidence="7 8">
    <name type="scientific">Faecalispora sporosphaeroides</name>
    <dbReference type="NCBI Taxonomy" id="1549"/>
    <lineage>
        <taxon>Bacteria</taxon>
        <taxon>Bacillati</taxon>
        <taxon>Bacillota</taxon>
        <taxon>Clostridia</taxon>
        <taxon>Eubacteriales</taxon>
        <taxon>Oscillospiraceae</taxon>
        <taxon>Faecalispora</taxon>
    </lineage>
</organism>
<evidence type="ECO:0000313" key="8">
    <source>
        <dbReference type="Proteomes" id="UP000754750"/>
    </source>
</evidence>
<dbReference type="InterPro" id="IPR010049">
    <property type="entry name" value="MTA_SAH_Nsdase"/>
</dbReference>
<dbReference type="CDD" id="cd09008">
    <property type="entry name" value="MTAN"/>
    <property type="match status" value="1"/>
</dbReference>
<dbReference type="Pfam" id="PF01048">
    <property type="entry name" value="PNP_UDP_1"/>
    <property type="match status" value="1"/>
</dbReference>
<name>A0A928KPL5_9FIRM</name>
<dbReference type="GO" id="GO:0009164">
    <property type="term" value="P:nucleoside catabolic process"/>
    <property type="evidence" value="ECO:0007669"/>
    <property type="project" value="InterPro"/>
</dbReference>
<evidence type="ECO:0000256" key="2">
    <source>
        <dbReference type="ARBA" id="ARBA00011974"/>
    </source>
</evidence>
<dbReference type="AlphaFoldDB" id="A0A928KPL5"/>
<dbReference type="GO" id="GO:0005829">
    <property type="term" value="C:cytosol"/>
    <property type="evidence" value="ECO:0007669"/>
    <property type="project" value="TreeGrafter"/>
</dbReference>
<dbReference type="NCBIfam" id="TIGR01704">
    <property type="entry name" value="MTA_SAH-Nsdase"/>
    <property type="match status" value="1"/>
</dbReference>